<protein>
    <recommendedName>
        <fullName evidence="2">NADH-quinone oxidoreductase subunit J</fullName>
        <ecNumber evidence="2">7.1.1.-</ecNumber>
    </recommendedName>
</protein>
<keyword evidence="2" id="KW-1003">Cell membrane</keyword>
<proteinExistence type="inferred from homology"/>
<dbReference type="Gene3D" id="1.20.120.1200">
    <property type="entry name" value="NADH-ubiquinone/plastoquinone oxidoreductase chain 6, subunit NuoJ"/>
    <property type="match status" value="1"/>
</dbReference>
<dbReference type="GO" id="GO:0048038">
    <property type="term" value="F:quinone binding"/>
    <property type="evidence" value="ECO:0007669"/>
    <property type="project" value="UniProtKB-UniRule"/>
</dbReference>
<comment type="subcellular location">
    <subcellularLocation>
        <location evidence="2">Cell membrane</location>
        <topology evidence="2">Multi-pass membrane protein</topology>
    </subcellularLocation>
</comment>
<organism evidence="3 4">
    <name type="scientific">Thermodesulfovibrio yellowstonii</name>
    <dbReference type="NCBI Taxonomy" id="28262"/>
    <lineage>
        <taxon>Bacteria</taxon>
        <taxon>Pseudomonadati</taxon>
        <taxon>Nitrospirota</taxon>
        <taxon>Thermodesulfovibrionia</taxon>
        <taxon>Thermodesulfovibrionales</taxon>
        <taxon>Thermodesulfovibrionaceae</taxon>
        <taxon>Thermodesulfovibrio</taxon>
    </lineage>
</organism>
<dbReference type="EC" id="7.1.1.-" evidence="2"/>
<feature type="transmembrane region" description="Helical" evidence="2">
    <location>
        <begin position="57"/>
        <end position="81"/>
    </location>
</feature>
<evidence type="ECO:0000256" key="2">
    <source>
        <dbReference type="RuleBase" id="RU004429"/>
    </source>
</evidence>
<keyword evidence="2" id="KW-0472">Membrane</keyword>
<keyword evidence="2" id="KW-0812">Transmembrane</keyword>
<evidence type="ECO:0000256" key="1">
    <source>
        <dbReference type="ARBA" id="ARBA00005698"/>
    </source>
</evidence>
<keyword evidence="2" id="KW-0874">Quinone</keyword>
<feature type="transmembrane region" description="Helical" evidence="2">
    <location>
        <begin position="93"/>
        <end position="115"/>
    </location>
</feature>
<comment type="similarity">
    <text evidence="1 2">Belongs to the complex I subunit 6 family.</text>
</comment>
<reference evidence="3" key="1">
    <citation type="submission" date="2022-12" db="EMBL/GenBank/DDBJ databases">
        <title>Reference genome sequencing for broad-spectrum identification of bacterial and archaeal isolates by mass spectrometry.</title>
        <authorList>
            <person name="Sekiguchi Y."/>
            <person name="Tourlousse D.M."/>
        </authorList>
    </citation>
    <scope>NUCLEOTIDE SEQUENCE</scope>
    <source>
        <strain evidence="3">TSL-P1</strain>
    </source>
</reference>
<evidence type="ECO:0000313" key="3">
    <source>
        <dbReference type="EMBL" id="GLI53459.1"/>
    </source>
</evidence>
<dbReference type="Pfam" id="PF00499">
    <property type="entry name" value="Oxidored_q3"/>
    <property type="match status" value="1"/>
</dbReference>
<dbReference type="PANTHER" id="PTHR33269">
    <property type="entry name" value="NADH-UBIQUINONE OXIDOREDUCTASE CHAIN 6"/>
    <property type="match status" value="1"/>
</dbReference>
<dbReference type="EMBL" id="BSDX01000001">
    <property type="protein sequence ID" value="GLI53459.1"/>
    <property type="molecule type" value="Genomic_DNA"/>
</dbReference>
<comment type="caution">
    <text evidence="3">The sequence shown here is derived from an EMBL/GenBank/DDBJ whole genome shotgun (WGS) entry which is preliminary data.</text>
</comment>
<keyword evidence="2" id="KW-0520">NAD</keyword>
<sequence length="170" mass="19271">MNPLIEQVFYVYFFISLTILSIAVIASKNIIHSAFFLLIFLLHVAAIFLFLNAEFLMIIQIIVYVGGVLALFIFAIMIMNIKEEFRHKRFVKFSIAGLITGFLFLAGLYIFLGTVKSPENVLIKSDVNSLGKLLYSYYFLPFEILSLVLLIAMIGGIIIAKKTPFDREGK</sequence>
<keyword evidence="4" id="KW-1185">Reference proteome</keyword>
<gene>
    <name evidence="3" type="ORF">TISLANDTSLP1_11520</name>
</gene>
<feature type="transmembrane region" description="Helical" evidence="2">
    <location>
        <begin position="135"/>
        <end position="160"/>
    </location>
</feature>
<dbReference type="InterPro" id="IPR042106">
    <property type="entry name" value="Nuo/plastoQ_OxRdtase_6_NuoJ"/>
</dbReference>
<feature type="transmembrane region" description="Helical" evidence="2">
    <location>
        <begin position="7"/>
        <end position="26"/>
    </location>
</feature>
<dbReference type="AlphaFoldDB" id="A0A9W6GGF4"/>
<dbReference type="Proteomes" id="UP001144297">
    <property type="component" value="Unassembled WGS sequence"/>
</dbReference>
<dbReference type="GO" id="GO:0005886">
    <property type="term" value="C:plasma membrane"/>
    <property type="evidence" value="ECO:0007669"/>
    <property type="project" value="UniProtKB-SubCell"/>
</dbReference>
<dbReference type="PANTHER" id="PTHR33269:SF17">
    <property type="entry name" value="NADH-UBIQUINONE OXIDOREDUCTASE CHAIN 6"/>
    <property type="match status" value="1"/>
</dbReference>
<keyword evidence="2" id="KW-1133">Transmembrane helix</keyword>
<comment type="function">
    <text evidence="2">NDH-1 shuttles electrons from NADH, via FMN and iron-sulfur (Fe-S) centers, to quinones in the respiratory chain. Couples the redox reaction to proton translocation (for every two electrons transferred, four hydrogen ions are translocated across the cytoplasmic membrane), and thus conserves the redox energy in a proton gradient.</text>
</comment>
<name>A0A9W6GGF4_9BACT</name>
<feature type="transmembrane region" description="Helical" evidence="2">
    <location>
        <begin position="33"/>
        <end position="51"/>
    </location>
</feature>
<dbReference type="InterPro" id="IPR001457">
    <property type="entry name" value="NADH_UbQ/plastoQ_OxRdtase_su6"/>
</dbReference>
<dbReference type="GO" id="GO:0008137">
    <property type="term" value="F:NADH dehydrogenase (ubiquinone) activity"/>
    <property type="evidence" value="ECO:0007669"/>
    <property type="project" value="UniProtKB-UniRule"/>
</dbReference>
<accession>A0A9W6GGF4</accession>
<evidence type="ECO:0000313" key="4">
    <source>
        <dbReference type="Proteomes" id="UP001144297"/>
    </source>
</evidence>
<comment type="catalytic activity">
    <reaction evidence="2">
        <text>a quinone + NADH + 5 H(+)(in) = a quinol + NAD(+) + 4 H(+)(out)</text>
        <dbReference type="Rhea" id="RHEA:57888"/>
        <dbReference type="ChEBI" id="CHEBI:15378"/>
        <dbReference type="ChEBI" id="CHEBI:24646"/>
        <dbReference type="ChEBI" id="CHEBI:57540"/>
        <dbReference type="ChEBI" id="CHEBI:57945"/>
        <dbReference type="ChEBI" id="CHEBI:132124"/>
    </reaction>
</comment>